<feature type="domain" description="Glycosyltransferase subfamily 4-like N-terminal" evidence="3">
    <location>
        <begin position="14"/>
        <end position="193"/>
    </location>
</feature>
<name>A0A7W5ADE7_9ACTN</name>
<comment type="caution">
    <text evidence="4">The sequence shown here is derived from an EMBL/GenBank/DDBJ whole genome shotgun (WGS) entry which is preliminary data.</text>
</comment>
<protein>
    <submittedName>
        <fullName evidence="4">Glycosyltransferase involved in cell wall biosynthesis</fullName>
    </submittedName>
</protein>
<dbReference type="Pfam" id="PF13579">
    <property type="entry name" value="Glyco_trans_4_4"/>
    <property type="match status" value="1"/>
</dbReference>
<keyword evidence="1" id="KW-0328">Glycosyltransferase</keyword>
<accession>A0A7W5ADE7</accession>
<dbReference type="GO" id="GO:0016757">
    <property type="term" value="F:glycosyltransferase activity"/>
    <property type="evidence" value="ECO:0007669"/>
    <property type="project" value="UniProtKB-KW"/>
</dbReference>
<proteinExistence type="predicted"/>
<organism evidence="4 5">
    <name type="scientific">Actinoplanes campanulatus</name>
    <dbReference type="NCBI Taxonomy" id="113559"/>
    <lineage>
        <taxon>Bacteria</taxon>
        <taxon>Bacillati</taxon>
        <taxon>Actinomycetota</taxon>
        <taxon>Actinomycetes</taxon>
        <taxon>Micromonosporales</taxon>
        <taxon>Micromonosporaceae</taxon>
        <taxon>Actinoplanes</taxon>
    </lineage>
</organism>
<keyword evidence="5" id="KW-1185">Reference proteome</keyword>
<dbReference type="Gene3D" id="3.40.50.2000">
    <property type="entry name" value="Glycogen Phosphorylase B"/>
    <property type="match status" value="2"/>
</dbReference>
<dbReference type="GO" id="GO:1901137">
    <property type="term" value="P:carbohydrate derivative biosynthetic process"/>
    <property type="evidence" value="ECO:0007669"/>
    <property type="project" value="UniProtKB-ARBA"/>
</dbReference>
<dbReference type="PANTHER" id="PTHR45947:SF3">
    <property type="entry name" value="SULFOQUINOVOSYL TRANSFERASE SQD2"/>
    <property type="match status" value="1"/>
</dbReference>
<evidence type="ECO:0000256" key="1">
    <source>
        <dbReference type="ARBA" id="ARBA00022676"/>
    </source>
</evidence>
<dbReference type="PANTHER" id="PTHR45947">
    <property type="entry name" value="SULFOQUINOVOSYL TRANSFERASE SQD2"/>
    <property type="match status" value="1"/>
</dbReference>
<sequence>MRVLYSFPTRLGVSGIGMTAWHQVSGAAEHGAEVTVLCASNERPLPPGVRVVETLRPAGFKVPFRVVGYLRALDWHDRRAAAALRRLAGRIDLVHAWPLRSERLLTAARRFGVPSVLERPNAHTGFAFDAVEKVCADLGIPVDPSSPHARQPEKLAIEEREYALAGRLLCPSDFVARTFLDAGTPAGRLLRHRYGYDPGRFHTEGRDDSGRPFTVGFVGRGEPRKGLHDALRAWLRCGAADAGGRFVIAGTIEPGYRRVIEELLAHPSVTEAGHVPDPAALMRDCDVLVLPSVEEGSALVTYEARACGCVLVVSDHSGAPGTDGVDALFHPAGDVDALTERLRSLWTDPALLARLRAASVRGAGELTWSAAGAVLTGAYREAAGAP</sequence>
<dbReference type="EMBL" id="JACHXF010000002">
    <property type="protein sequence ID" value="MBB3094005.1"/>
    <property type="molecule type" value="Genomic_DNA"/>
</dbReference>
<dbReference type="InterPro" id="IPR050194">
    <property type="entry name" value="Glycosyltransferase_grp1"/>
</dbReference>
<gene>
    <name evidence="4" type="ORF">FHR83_001654</name>
</gene>
<evidence type="ECO:0000256" key="2">
    <source>
        <dbReference type="ARBA" id="ARBA00022679"/>
    </source>
</evidence>
<dbReference type="CDD" id="cd03801">
    <property type="entry name" value="GT4_PimA-like"/>
    <property type="match status" value="1"/>
</dbReference>
<dbReference type="InterPro" id="IPR028098">
    <property type="entry name" value="Glyco_trans_4-like_N"/>
</dbReference>
<keyword evidence="2 4" id="KW-0808">Transferase</keyword>
<dbReference type="RefSeq" id="WP_183218163.1">
    <property type="nucleotide sequence ID" value="NZ_BMPW01000015.1"/>
</dbReference>
<dbReference type="SUPFAM" id="SSF53756">
    <property type="entry name" value="UDP-Glycosyltransferase/glycogen phosphorylase"/>
    <property type="match status" value="1"/>
</dbReference>
<dbReference type="Pfam" id="PF13692">
    <property type="entry name" value="Glyco_trans_1_4"/>
    <property type="match status" value="1"/>
</dbReference>
<evidence type="ECO:0000313" key="4">
    <source>
        <dbReference type="EMBL" id="MBB3094005.1"/>
    </source>
</evidence>
<evidence type="ECO:0000313" key="5">
    <source>
        <dbReference type="Proteomes" id="UP000590749"/>
    </source>
</evidence>
<dbReference type="AlphaFoldDB" id="A0A7W5ADE7"/>
<evidence type="ECO:0000259" key="3">
    <source>
        <dbReference type="Pfam" id="PF13579"/>
    </source>
</evidence>
<dbReference type="Proteomes" id="UP000590749">
    <property type="component" value="Unassembled WGS sequence"/>
</dbReference>
<reference evidence="4 5" key="1">
    <citation type="submission" date="2020-08" db="EMBL/GenBank/DDBJ databases">
        <title>Genomic Encyclopedia of Type Strains, Phase III (KMG-III): the genomes of soil and plant-associated and newly described type strains.</title>
        <authorList>
            <person name="Whitman W."/>
        </authorList>
    </citation>
    <scope>NUCLEOTIDE SEQUENCE [LARGE SCALE GENOMIC DNA]</scope>
    <source>
        <strain evidence="4 5">CECT 3287</strain>
    </source>
</reference>